<name>A0A0A2UQW6_9BACI</name>
<dbReference type="PANTHER" id="PTHR36435">
    <property type="entry name" value="SLR1288 PROTEIN"/>
    <property type="match status" value="1"/>
</dbReference>
<accession>A0A0A2UQW6</accession>
<dbReference type="Proteomes" id="UP000030153">
    <property type="component" value="Unassembled WGS sequence"/>
</dbReference>
<dbReference type="GO" id="GO:0006508">
    <property type="term" value="P:proteolysis"/>
    <property type="evidence" value="ECO:0007669"/>
    <property type="project" value="UniProtKB-KW"/>
</dbReference>
<proteinExistence type="predicted"/>
<feature type="transmembrane region" description="Helical" evidence="1">
    <location>
        <begin position="187"/>
        <end position="204"/>
    </location>
</feature>
<keyword evidence="1" id="KW-1133">Transmembrane helix</keyword>
<evidence type="ECO:0000256" key="1">
    <source>
        <dbReference type="SAM" id="Phobius"/>
    </source>
</evidence>
<feature type="transmembrane region" description="Helical" evidence="1">
    <location>
        <begin position="161"/>
        <end position="181"/>
    </location>
</feature>
<dbReference type="EMBL" id="AVBG01000013">
    <property type="protein sequence ID" value="KGP90324.1"/>
    <property type="molecule type" value="Genomic_DNA"/>
</dbReference>
<feature type="transmembrane region" description="Helical" evidence="1">
    <location>
        <begin position="51"/>
        <end position="73"/>
    </location>
</feature>
<keyword evidence="1" id="KW-0812">Transmembrane</keyword>
<evidence type="ECO:0000313" key="3">
    <source>
        <dbReference type="EMBL" id="KGP90324.1"/>
    </source>
</evidence>
<dbReference type="STRING" id="1385513.N780_05210"/>
<dbReference type="OrthoDB" id="9782250at2"/>
<protein>
    <submittedName>
        <fullName evidence="3">CAAX protease</fullName>
    </submittedName>
</protein>
<comment type="caution">
    <text evidence="3">The sequence shown here is derived from an EMBL/GenBank/DDBJ whole genome shotgun (WGS) entry which is preliminary data.</text>
</comment>
<dbReference type="eggNOG" id="COG1266">
    <property type="taxonomic scope" value="Bacteria"/>
</dbReference>
<evidence type="ECO:0000259" key="2">
    <source>
        <dbReference type="Pfam" id="PF02517"/>
    </source>
</evidence>
<dbReference type="AlphaFoldDB" id="A0A0A2UQW6"/>
<dbReference type="GO" id="GO:0080120">
    <property type="term" value="P:CAAX-box protein maturation"/>
    <property type="evidence" value="ECO:0007669"/>
    <property type="project" value="UniProtKB-ARBA"/>
</dbReference>
<dbReference type="RefSeq" id="WP_036785922.1">
    <property type="nucleotide sequence ID" value="NZ_AVBG01000013.1"/>
</dbReference>
<feature type="transmembrane region" description="Helical" evidence="1">
    <location>
        <begin position="130"/>
        <end position="149"/>
    </location>
</feature>
<evidence type="ECO:0000313" key="4">
    <source>
        <dbReference type="Proteomes" id="UP000030153"/>
    </source>
</evidence>
<keyword evidence="3" id="KW-0645">Protease</keyword>
<feature type="domain" description="CAAX prenyl protease 2/Lysostaphin resistance protein A-like" evidence="2">
    <location>
        <begin position="134"/>
        <end position="222"/>
    </location>
</feature>
<feature type="transmembrane region" description="Helical" evidence="1">
    <location>
        <begin position="12"/>
        <end position="31"/>
    </location>
</feature>
<keyword evidence="4" id="KW-1185">Reference proteome</keyword>
<dbReference type="InterPro" id="IPR052710">
    <property type="entry name" value="CAAX_protease"/>
</dbReference>
<organism evidence="3 4">
    <name type="scientific">Pontibacillus chungwhensis BH030062</name>
    <dbReference type="NCBI Taxonomy" id="1385513"/>
    <lineage>
        <taxon>Bacteria</taxon>
        <taxon>Bacillati</taxon>
        <taxon>Bacillota</taxon>
        <taxon>Bacilli</taxon>
        <taxon>Bacillales</taxon>
        <taxon>Bacillaceae</taxon>
        <taxon>Pontibacillus</taxon>
    </lineage>
</organism>
<feature type="transmembrane region" description="Helical" evidence="1">
    <location>
        <begin position="211"/>
        <end position="231"/>
    </location>
</feature>
<dbReference type="Pfam" id="PF02517">
    <property type="entry name" value="Rce1-like"/>
    <property type="match status" value="1"/>
</dbReference>
<reference evidence="3 4" key="1">
    <citation type="submission" date="2013-08" db="EMBL/GenBank/DDBJ databases">
        <title>Genome of Pontibacillus chungwhensis.</title>
        <authorList>
            <person name="Wang Q."/>
            <person name="Wang G."/>
        </authorList>
    </citation>
    <scope>NUCLEOTIDE SEQUENCE [LARGE SCALE GENOMIC DNA]</scope>
    <source>
        <strain evidence="3 4">BH030062</strain>
    </source>
</reference>
<sequence length="232" mass="26259">MKGKFHGQVRWTYRELMVALFIAFILVPILVEGFLKDLLYDWLGNELYSGTLTGFAMAIIFMTSVYFIALRPFGYSWKCVGVQLFSREYGKWIILWTLIYIVASVLIIVGLDLLAVGVDNQKTESLTMNVTWLTFTIGFISAAVISPIYEEIFYRGFLYKWFRLKWGVSMSLVVSSVIFMLVHIPTYNTLPITFIGGLIFAWAYEKSGSVVPSMIIHGAFNGIAVTLTAFAS</sequence>
<dbReference type="PANTHER" id="PTHR36435:SF1">
    <property type="entry name" value="CAAX AMINO TERMINAL PROTEASE FAMILY PROTEIN"/>
    <property type="match status" value="1"/>
</dbReference>
<dbReference type="GO" id="GO:0004175">
    <property type="term" value="F:endopeptidase activity"/>
    <property type="evidence" value="ECO:0007669"/>
    <property type="project" value="UniProtKB-ARBA"/>
</dbReference>
<keyword evidence="1" id="KW-0472">Membrane</keyword>
<feature type="transmembrane region" description="Helical" evidence="1">
    <location>
        <begin position="93"/>
        <end position="118"/>
    </location>
</feature>
<keyword evidence="3" id="KW-0378">Hydrolase</keyword>
<dbReference type="InterPro" id="IPR003675">
    <property type="entry name" value="Rce1/LyrA-like_dom"/>
</dbReference>
<gene>
    <name evidence="3" type="ORF">N780_05210</name>
</gene>